<evidence type="ECO:0000313" key="3">
    <source>
        <dbReference type="Proteomes" id="UP001159405"/>
    </source>
</evidence>
<sequence>MWSFFVLLVFANQGWARSRGGASLPAKCYTPSGKSCDWYRECLEKKYPCESSSSPYAIRYAEKFCNIYNKRYSLFSSSGQKWIDGVRKCLQDVLVPLLRSAITPTCRNIRQTAFSSHTPCYLNPGKGAPSICDLGCYEYFKIFWTIKGSFTASDTAWESIKGLWNIGRKCGVVSQVGKCFKWLVKGRAVKVTKLRIEKKDQLGRRTNGPVSRSEDDTHNQLVHAIGSAIAKASNWNSDEMLWISYPDNAKHSNERTNFDIIIALIDMKALGTVTSHSVNLKRVVQDFASAVAKEKLPLIVHGAKLQVKSLVSCYDEACENTETLQT</sequence>
<keyword evidence="1" id="KW-0732">Signal</keyword>
<evidence type="ECO:0000313" key="2">
    <source>
        <dbReference type="EMBL" id="CAH3123978.1"/>
    </source>
</evidence>
<keyword evidence="3" id="KW-1185">Reference proteome</keyword>
<reference evidence="2 3" key="1">
    <citation type="submission" date="2022-05" db="EMBL/GenBank/DDBJ databases">
        <authorList>
            <consortium name="Genoscope - CEA"/>
            <person name="William W."/>
        </authorList>
    </citation>
    <scope>NUCLEOTIDE SEQUENCE [LARGE SCALE GENOMIC DNA]</scope>
</reference>
<comment type="caution">
    <text evidence="2">The sequence shown here is derived from an EMBL/GenBank/DDBJ whole genome shotgun (WGS) entry which is preliminary data.</text>
</comment>
<protein>
    <submittedName>
        <fullName evidence="2">Uncharacterized protein</fullName>
    </submittedName>
</protein>
<gene>
    <name evidence="2" type="ORF">PLOB_00030361</name>
</gene>
<evidence type="ECO:0000256" key="1">
    <source>
        <dbReference type="SAM" id="SignalP"/>
    </source>
</evidence>
<organism evidence="2 3">
    <name type="scientific">Porites lobata</name>
    <dbReference type="NCBI Taxonomy" id="104759"/>
    <lineage>
        <taxon>Eukaryota</taxon>
        <taxon>Metazoa</taxon>
        <taxon>Cnidaria</taxon>
        <taxon>Anthozoa</taxon>
        <taxon>Hexacorallia</taxon>
        <taxon>Scleractinia</taxon>
        <taxon>Fungiina</taxon>
        <taxon>Poritidae</taxon>
        <taxon>Porites</taxon>
    </lineage>
</organism>
<feature type="signal peptide" evidence="1">
    <location>
        <begin position="1"/>
        <end position="16"/>
    </location>
</feature>
<dbReference type="EMBL" id="CALNXK010000039">
    <property type="protein sequence ID" value="CAH3123978.1"/>
    <property type="molecule type" value="Genomic_DNA"/>
</dbReference>
<dbReference type="Proteomes" id="UP001159405">
    <property type="component" value="Unassembled WGS sequence"/>
</dbReference>
<name>A0ABN8NWN9_9CNID</name>
<accession>A0ABN8NWN9</accession>
<proteinExistence type="predicted"/>
<feature type="chain" id="PRO_5046886106" evidence="1">
    <location>
        <begin position="17"/>
        <end position="326"/>
    </location>
</feature>